<dbReference type="Gene3D" id="1.25.40.990">
    <property type="match status" value="1"/>
</dbReference>
<feature type="compositionally biased region" description="Basic and acidic residues" evidence="1">
    <location>
        <begin position="414"/>
        <end position="434"/>
    </location>
</feature>
<feature type="compositionally biased region" description="Low complexity" evidence="1">
    <location>
        <begin position="80"/>
        <end position="89"/>
    </location>
</feature>
<reference evidence="4" key="1">
    <citation type="submission" date="2021-10" db="EMBL/GenBank/DDBJ databases">
        <title>Tropical sea cucumber genome reveals ecological adaptation and Cuvierian tubules defense mechanism.</title>
        <authorList>
            <person name="Chen T."/>
        </authorList>
    </citation>
    <scope>NUCLEOTIDE SEQUENCE</scope>
    <source>
        <strain evidence="4">Nanhai2018</strain>
        <tissue evidence="4">Muscle</tissue>
    </source>
</reference>
<protein>
    <submittedName>
        <fullName evidence="4">Germinal-center associated nuclear protein</fullName>
    </submittedName>
</protein>
<evidence type="ECO:0000313" key="4">
    <source>
        <dbReference type="EMBL" id="KAJ8021071.1"/>
    </source>
</evidence>
<dbReference type="OrthoDB" id="21502at2759"/>
<feature type="region of interest" description="Disordered" evidence="1">
    <location>
        <begin position="385"/>
        <end position="443"/>
    </location>
</feature>
<comment type="caution">
    <text evidence="4">The sequence shown here is derived from an EMBL/GenBank/DDBJ whole genome shotgun (WGS) entry which is preliminary data.</text>
</comment>
<dbReference type="EMBL" id="JAIZAY010000022">
    <property type="protein sequence ID" value="KAJ8021071.1"/>
    <property type="molecule type" value="Genomic_DNA"/>
</dbReference>
<dbReference type="PANTHER" id="PTHR12436">
    <property type="entry name" value="80 KDA MCM3-ASSOCIATED PROTEIN"/>
    <property type="match status" value="1"/>
</dbReference>
<evidence type="ECO:0000313" key="5">
    <source>
        <dbReference type="Proteomes" id="UP001152320"/>
    </source>
</evidence>
<feature type="domain" description="RRM" evidence="2">
    <location>
        <begin position="317"/>
        <end position="379"/>
    </location>
</feature>
<feature type="compositionally biased region" description="Basic and acidic residues" evidence="1">
    <location>
        <begin position="286"/>
        <end position="308"/>
    </location>
</feature>
<dbReference type="Proteomes" id="UP001152320">
    <property type="component" value="Chromosome 22"/>
</dbReference>
<dbReference type="GO" id="GO:0006406">
    <property type="term" value="P:mRNA export from nucleus"/>
    <property type="evidence" value="ECO:0007669"/>
    <property type="project" value="TreeGrafter"/>
</dbReference>
<dbReference type="PANTHER" id="PTHR12436:SF3">
    <property type="entry name" value="GERMINAL-CENTER ASSOCIATED NUCLEAR PROTEIN"/>
    <property type="match status" value="1"/>
</dbReference>
<proteinExistence type="predicted"/>
<keyword evidence="5" id="KW-1185">Reference proteome</keyword>
<evidence type="ECO:0000259" key="3">
    <source>
        <dbReference type="Pfam" id="PF03399"/>
    </source>
</evidence>
<dbReference type="Pfam" id="PF00076">
    <property type="entry name" value="RRM_1"/>
    <property type="match status" value="1"/>
</dbReference>
<dbReference type="InterPro" id="IPR005062">
    <property type="entry name" value="SAC3/GANP/THP3_conserved"/>
</dbReference>
<feature type="region of interest" description="Disordered" evidence="1">
    <location>
        <begin position="48"/>
        <end position="260"/>
    </location>
</feature>
<feature type="compositionally biased region" description="Polar residues" evidence="1">
    <location>
        <begin position="162"/>
        <end position="171"/>
    </location>
</feature>
<dbReference type="GO" id="GO:0005737">
    <property type="term" value="C:cytoplasm"/>
    <property type="evidence" value="ECO:0007669"/>
    <property type="project" value="TreeGrafter"/>
</dbReference>
<dbReference type="AlphaFoldDB" id="A0A9Q0YGK9"/>
<dbReference type="Gene3D" id="3.30.70.330">
    <property type="match status" value="1"/>
</dbReference>
<feature type="region of interest" description="Disordered" evidence="1">
    <location>
        <begin position="275"/>
        <end position="308"/>
    </location>
</feature>
<dbReference type="InterPro" id="IPR035979">
    <property type="entry name" value="RBD_domain_sf"/>
</dbReference>
<feature type="compositionally biased region" description="Low complexity" evidence="1">
    <location>
        <begin position="48"/>
        <end position="64"/>
    </location>
</feature>
<evidence type="ECO:0000256" key="1">
    <source>
        <dbReference type="SAM" id="MobiDB-lite"/>
    </source>
</evidence>
<feature type="domain" description="SAC3/GANP/THP3 conserved" evidence="3">
    <location>
        <begin position="503"/>
        <end position="692"/>
    </location>
</feature>
<dbReference type="Pfam" id="PF03399">
    <property type="entry name" value="SAC3_GANP"/>
    <property type="match status" value="1"/>
</dbReference>
<evidence type="ECO:0000259" key="2">
    <source>
        <dbReference type="Pfam" id="PF00076"/>
    </source>
</evidence>
<organism evidence="4 5">
    <name type="scientific">Holothuria leucospilota</name>
    <name type="common">Black long sea cucumber</name>
    <name type="synonym">Mertensiothuria leucospilota</name>
    <dbReference type="NCBI Taxonomy" id="206669"/>
    <lineage>
        <taxon>Eukaryota</taxon>
        <taxon>Metazoa</taxon>
        <taxon>Echinodermata</taxon>
        <taxon>Eleutherozoa</taxon>
        <taxon>Echinozoa</taxon>
        <taxon>Holothuroidea</taxon>
        <taxon>Aspidochirotacea</taxon>
        <taxon>Aspidochirotida</taxon>
        <taxon>Holothuriidae</taxon>
        <taxon>Holothuria</taxon>
    </lineage>
</organism>
<feature type="compositionally biased region" description="Basic and acidic residues" evidence="1">
    <location>
        <begin position="144"/>
        <end position="159"/>
    </location>
</feature>
<dbReference type="GO" id="GO:0003723">
    <property type="term" value="F:RNA binding"/>
    <property type="evidence" value="ECO:0007669"/>
    <property type="project" value="InterPro"/>
</dbReference>
<dbReference type="GO" id="GO:0070390">
    <property type="term" value="C:transcription export complex 2"/>
    <property type="evidence" value="ECO:0007669"/>
    <property type="project" value="TreeGrafter"/>
</dbReference>
<accession>A0A9Q0YGK9</accession>
<sequence length="692" mass="76131">MAVSPLDRSEVQKSSSGTLFGKAVAASSSSHLFGKPITSVASSTEGLFGKASSSSVSSGLFGKAPPMATSSGQGVGGGTFSSDGGSLFSKQPQKSLFGKSTEPQSSQFGRSEAAASNADSQPGGKFLFGKPVEKMEPSSTTSIVKEEASLFGKPRKEEPLTLAQQPVSSTRMLFGKPIAPLEDIPDTGDVKSVPTKNLFGKAGPVGSRTGSALWAGHQGGSGSKRPLIEMEEEGEGRGEDLSDLESFGSRKRQPADEIERKSIIKRSSLFGRALEDVQGKSKKRRSDGDEGPKQRRSSLSERHHTASPEEIKEIKSIVCKGIPSDLNLRGILVDIFQEYGEVTKVSCHPDIHSAIIYFADHESAARAKRKVSHLKRGTRPVSIFWARSQSKSSRTEKGKSKLPVSSRVPAQTERPSEKRTLSPSKRPESSRHTDATPTFSAFQQKQSLSSITAALQALEGKIAHSASDRLDILEERDKLKRQERAIVHGTGTMPALVGECEDMCPEKERYMREFQRRLSMYEVENVGAREQRVCHPAAVKEYSRSSADQELPLPSDLRPPEVLVMTMDYIMNNILDKGVGEDNHSWGEWYTFLWDRTRSLRKDITQQQLCDKTAVSLLEKCTRFHIFCAHRLCEEDLSAFDPKINSENLTKCLQSLKHLYDDLSDKDILCENEAEFRAYDVLLNLNQGDILR</sequence>
<dbReference type="InterPro" id="IPR045107">
    <property type="entry name" value="SAC3/GANP/THP3"/>
</dbReference>
<dbReference type="SUPFAM" id="SSF54928">
    <property type="entry name" value="RNA-binding domain, RBD"/>
    <property type="match status" value="1"/>
</dbReference>
<dbReference type="InterPro" id="IPR012677">
    <property type="entry name" value="Nucleotide-bd_a/b_plait_sf"/>
</dbReference>
<name>A0A9Q0YGK9_HOLLE</name>
<gene>
    <name evidence="4" type="ORF">HOLleu_40836</name>
</gene>
<dbReference type="InterPro" id="IPR000504">
    <property type="entry name" value="RRM_dom"/>
</dbReference>